<accession>A0A3N1DAD2</accession>
<keyword evidence="5" id="KW-1185">Reference proteome</keyword>
<reference evidence="4 5" key="1">
    <citation type="submission" date="2018-11" db="EMBL/GenBank/DDBJ databases">
        <title>Sequencing the genomes of 1000 actinobacteria strains.</title>
        <authorList>
            <person name="Klenk H.-P."/>
        </authorList>
    </citation>
    <scope>NUCLEOTIDE SEQUENCE [LARGE SCALE GENOMIC DNA]</scope>
    <source>
        <strain evidence="4 5">DSM 44254</strain>
    </source>
</reference>
<sequence>MTPIRLRAGTALLAAVAGALMLAAPSSGVPSALPTDPDKLASLTKQMKALDKELGGELEELEGIRREAKKAIKRQQDLSDDLDKSRNVVSRLASSQYMSVGLDPSLAVLQIGDPSQILAGMAMVEHLSSNEANRTNQIQELVDLHTEAANEAKRKIKKMEDTVSDLTKRKDDIRKLIQKYQPTPMVGNTSLTARLVALRTAVLDEFGSFPMIGCLRPGDPQDHGTGRACDFMESTGGTMPTADRVQHGDEVAAWAIKNAAKYGVKYVIWKQRIYDMRSPGWAAMSDRGSLTANHYDHVHISVF</sequence>
<dbReference type="RefSeq" id="WP_123669404.1">
    <property type="nucleotide sequence ID" value="NZ_RJKE01000001.1"/>
</dbReference>
<feature type="coiled-coil region" evidence="1">
    <location>
        <begin position="142"/>
        <end position="176"/>
    </location>
</feature>
<comment type="caution">
    <text evidence="4">The sequence shown here is derived from an EMBL/GenBank/DDBJ whole genome shotgun (WGS) entry which is preliminary data.</text>
</comment>
<evidence type="ECO:0000256" key="2">
    <source>
        <dbReference type="SAM" id="SignalP"/>
    </source>
</evidence>
<proteinExistence type="predicted"/>
<evidence type="ECO:0000256" key="1">
    <source>
        <dbReference type="SAM" id="Coils"/>
    </source>
</evidence>
<name>A0A3N1DAD2_9ACTN</name>
<dbReference type="Proteomes" id="UP000272400">
    <property type="component" value="Unassembled WGS sequence"/>
</dbReference>
<feature type="domain" description="ARB-07466-like C-terminal" evidence="3">
    <location>
        <begin position="189"/>
        <end position="295"/>
    </location>
</feature>
<organism evidence="4 5">
    <name type="scientific">Actinocorallia herbida</name>
    <dbReference type="NCBI Taxonomy" id="58109"/>
    <lineage>
        <taxon>Bacteria</taxon>
        <taxon>Bacillati</taxon>
        <taxon>Actinomycetota</taxon>
        <taxon>Actinomycetes</taxon>
        <taxon>Streptosporangiales</taxon>
        <taxon>Thermomonosporaceae</taxon>
        <taxon>Actinocorallia</taxon>
    </lineage>
</organism>
<evidence type="ECO:0000259" key="3">
    <source>
        <dbReference type="Pfam" id="PF26571"/>
    </source>
</evidence>
<feature type="signal peptide" evidence="2">
    <location>
        <begin position="1"/>
        <end position="23"/>
    </location>
</feature>
<evidence type="ECO:0000313" key="4">
    <source>
        <dbReference type="EMBL" id="ROO90459.1"/>
    </source>
</evidence>
<feature type="chain" id="PRO_5038841428" description="ARB-07466-like C-terminal domain-containing protein" evidence="2">
    <location>
        <begin position="24"/>
        <end position="303"/>
    </location>
</feature>
<dbReference type="OrthoDB" id="2989771at2"/>
<dbReference type="EMBL" id="RJKE01000001">
    <property type="protein sequence ID" value="ROO90459.1"/>
    <property type="molecule type" value="Genomic_DNA"/>
</dbReference>
<dbReference type="Pfam" id="PF26571">
    <property type="entry name" value="VldE"/>
    <property type="match status" value="1"/>
</dbReference>
<dbReference type="InterPro" id="IPR058593">
    <property type="entry name" value="ARB_07466-like_C"/>
</dbReference>
<evidence type="ECO:0000313" key="5">
    <source>
        <dbReference type="Proteomes" id="UP000272400"/>
    </source>
</evidence>
<feature type="coiled-coil region" evidence="1">
    <location>
        <begin position="40"/>
        <end position="81"/>
    </location>
</feature>
<dbReference type="AlphaFoldDB" id="A0A3N1DAD2"/>
<keyword evidence="1" id="KW-0175">Coiled coil</keyword>
<keyword evidence="2" id="KW-0732">Signal</keyword>
<gene>
    <name evidence="4" type="ORF">EDD29_8186</name>
</gene>
<protein>
    <recommendedName>
        <fullName evidence="3">ARB-07466-like C-terminal domain-containing protein</fullName>
    </recommendedName>
</protein>